<keyword evidence="6" id="KW-0539">Nucleus</keyword>
<evidence type="ECO:0000313" key="9">
    <source>
        <dbReference type="EMBL" id="GMN35909.1"/>
    </source>
</evidence>
<feature type="domain" description="AP2/ERF" evidence="8">
    <location>
        <begin position="360"/>
        <end position="423"/>
    </location>
</feature>
<proteinExistence type="predicted"/>
<feature type="region of interest" description="Disordered" evidence="7">
    <location>
        <begin position="635"/>
        <end position="692"/>
    </location>
</feature>
<dbReference type="FunFam" id="3.30.730.10:FF:000002">
    <property type="entry name" value="AP2-like ethylene-responsive transcription factor"/>
    <property type="match status" value="1"/>
</dbReference>
<gene>
    <name evidence="9" type="ORF">TIFTF001_005610</name>
</gene>
<dbReference type="InterPro" id="IPR001471">
    <property type="entry name" value="AP2/ERF_dom"/>
</dbReference>
<feature type="compositionally biased region" description="Polar residues" evidence="7">
    <location>
        <begin position="41"/>
        <end position="57"/>
    </location>
</feature>
<keyword evidence="5" id="KW-0804">Transcription</keyword>
<dbReference type="SUPFAM" id="SSF54171">
    <property type="entry name" value="DNA-binding domain"/>
    <property type="match status" value="2"/>
</dbReference>
<feature type="compositionally biased region" description="Polar residues" evidence="7">
    <location>
        <begin position="569"/>
        <end position="578"/>
    </location>
</feature>
<dbReference type="Gene3D" id="3.30.730.10">
    <property type="entry name" value="AP2/ERF domain"/>
    <property type="match status" value="2"/>
</dbReference>
<dbReference type="AlphaFoldDB" id="A0AA87ZFD4"/>
<protein>
    <recommendedName>
        <fullName evidence="8">AP2/ERF domain-containing protein</fullName>
    </recommendedName>
</protein>
<reference evidence="9" key="1">
    <citation type="submission" date="2023-07" db="EMBL/GenBank/DDBJ databases">
        <title>draft genome sequence of fig (Ficus carica).</title>
        <authorList>
            <person name="Takahashi T."/>
            <person name="Nishimura K."/>
        </authorList>
    </citation>
    <scope>NUCLEOTIDE SEQUENCE</scope>
</reference>
<evidence type="ECO:0000256" key="6">
    <source>
        <dbReference type="ARBA" id="ARBA00023242"/>
    </source>
</evidence>
<feature type="compositionally biased region" description="Polar residues" evidence="7">
    <location>
        <begin position="648"/>
        <end position="665"/>
    </location>
</feature>
<dbReference type="EMBL" id="BTGU01000005">
    <property type="protein sequence ID" value="GMN35909.1"/>
    <property type="molecule type" value="Genomic_DNA"/>
</dbReference>
<dbReference type="Pfam" id="PF00847">
    <property type="entry name" value="AP2"/>
    <property type="match status" value="2"/>
</dbReference>
<evidence type="ECO:0000256" key="1">
    <source>
        <dbReference type="ARBA" id="ARBA00004123"/>
    </source>
</evidence>
<evidence type="ECO:0000256" key="2">
    <source>
        <dbReference type="ARBA" id="ARBA00022737"/>
    </source>
</evidence>
<feature type="domain" description="AP2/ERF" evidence="8">
    <location>
        <begin position="459"/>
        <end position="517"/>
    </location>
</feature>
<evidence type="ECO:0000256" key="7">
    <source>
        <dbReference type="SAM" id="MobiDB-lite"/>
    </source>
</evidence>
<dbReference type="GO" id="GO:0003677">
    <property type="term" value="F:DNA binding"/>
    <property type="evidence" value="ECO:0007669"/>
    <property type="project" value="UniProtKB-KW"/>
</dbReference>
<dbReference type="PANTHER" id="PTHR32467:SF157">
    <property type="entry name" value="AP2-LIKE ETHYLENE-RESPONSIVE TRANSCRIPTION FACTOR CRL5"/>
    <property type="match status" value="1"/>
</dbReference>
<keyword evidence="10" id="KW-1185">Reference proteome</keyword>
<evidence type="ECO:0000313" key="10">
    <source>
        <dbReference type="Proteomes" id="UP001187192"/>
    </source>
</evidence>
<accession>A0AA87ZFD4</accession>
<feature type="compositionally biased region" description="Low complexity" evidence="7">
    <location>
        <begin position="155"/>
        <end position="174"/>
    </location>
</feature>
<dbReference type="GO" id="GO:0005634">
    <property type="term" value="C:nucleus"/>
    <property type="evidence" value="ECO:0007669"/>
    <property type="project" value="UniProtKB-SubCell"/>
</dbReference>
<dbReference type="PRINTS" id="PR00367">
    <property type="entry name" value="ETHRSPELEMNT"/>
</dbReference>
<dbReference type="Proteomes" id="UP001187192">
    <property type="component" value="Unassembled WGS sequence"/>
</dbReference>
<comment type="caution">
    <text evidence="9">The sequence shown here is derived from an EMBL/GenBank/DDBJ whole genome shotgun (WGS) entry which is preliminary data.</text>
</comment>
<comment type="subcellular location">
    <subcellularLocation>
        <location evidence="1">Nucleus</location>
    </subcellularLocation>
</comment>
<feature type="region of interest" description="Disordered" evidence="7">
    <location>
        <begin position="34"/>
        <end position="57"/>
    </location>
</feature>
<name>A0AA87ZFD4_FICCA</name>
<dbReference type="SMART" id="SM00380">
    <property type="entry name" value="AP2"/>
    <property type="match status" value="2"/>
</dbReference>
<evidence type="ECO:0000256" key="5">
    <source>
        <dbReference type="ARBA" id="ARBA00023163"/>
    </source>
</evidence>
<feature type="compositionally biased region" description="Low complexity" evidence="7">
    <location>
        <begin position="666"/>
        <end position="680"/>
    </location>
</feature>
<dbReference type="GO" id="GO:0003700">
    <property type="term" value="F:DNA-binding transcription factor activity"/>
    <property type="evidence" value="ECO:0007669"/>
    <property type="project" value="InterPro"/>
</dbReference>
<keyword evidence="3" id="KW-0805">Transcription regulation</keyword>
<evidence type="ECO:0000256" key="4">
    <source>
        <dbReference type="ARBA" id="ARBA00023125"/>
    </source>
</evidence>
<keyword evidence="2" id="KW-0677">Repeat</keyword>
<dbReference type="FunFam" id="3.30.730.10:FF:000003">
    <property type="entry name" value="AP2-like ethylene-responsive transcription factor ANT"/>
    <property type="match status" value="1"/>
</dbReference>
<dbReference type="Gramene" id="FCD_00003643-RA">
    <property type="protein sequence ID" value="FCD_00003643-RA:cds"/>
    <property type="gene ID" value="FCD_00003643"/>
</dbReference>
<feature type="region of interest" description="Disordered" evidence="7">
    <location>
        <begin position="544"/>
        <end position="592"/>
    </location>
</feature>
<organism evidence="9 10">
    <name type="scientific">Ficus carica</name>
    <name type="common">Common fig</name>
    <dbReference type="NCBI Taxonomy" id="3494"/>
    <lineage>
        <taxon>Eukaryota</taxon>
        <taxon>Viridiplantae</taxon>
        <taxon>Streptophyta</taxon>
        <taxon>Embryophyta</taxon>
        <taxon>Tracheophyta</taxon>
        <taxon>Spermatophyta</taxon>
        <taxon>Magnoliopsida</taxon>
        <taxon>eudicotyledons</taxon>
        <taxon>Gunneridae</taxon>
        <taxon>Pentapetalae</taxon>
        <taxon>rosids</taxon>
        <taxon>fabids</taxon>
        <taxon>Rosales</taxon>
        <taxon>Moraceae</taxon>
        <taxon>Ficeae</taxon>
        <taxon>Ficus</taxon>
    </lineage>
</organism>
<evidence type="ECO:0000259" key="8">
    <source>
        <dbReference type="PROSITE" id="PS51032"/>
    </source>
</evidence>
<dbReference type="InterPro" id="IPR036955">
    <property type="entry name" value="AP2/ERF_dom_sf"/>
</dbReference>
<dbReference type="PROSITE" id="PS51032">
    <property type="entry name" value="AP2_ERF"/>
    <property type="match status" value="2"/>
</dbReference>
<evidence type="ECO:0000256" key="3">
    <source>
        <dbReference type="ARBA" id="ARBA00023015"/>
    </source>
</evidence>
<dbReference type="PANTHER" id="PTHR32467">
    <property type="entry name" value="AP2-LIKE ETHYLENE-RESPONSIVE TRANSCRIPTION FACTOR"/>
    <property type="match status" value="1"/>
</dbReference>
<keyword evidence="4" id="KW-0238">DNA-binding</keyword>
<dbReference type="InterPro" id="IPR016177">
    <property type="entry name" value="DNA-bd_dom_sf"/>
</dbReference>
<sequence length="737" mass="80366">MKQQTMNHDQNTNNWLGFSLSPQMKMELTTSDLHHNPYRHQGQSTGSNTTTAPPCPSSAVQPSSSFYLSPSHFTNWVVGETAAAFHSPLAVMPLKSDGSLCIMEALSRSQPEGMVPSSSPKLEDFLGGASMGAHEYGSQEREAMALSLDSIYYNNNSNNSNDNNHNHNPNHNQNAESSHETNRESNNLYPLDLLQQPFRQNQHQQYYSGIPCHGIYQTQLAGEDSGKDIHTIADCDPQISSNWVVAAAAAARQYSAQQHSLEQQMSGSGNVVEDGGGGGGGGVSGAVGGGNGISCGELQSLTLSMSPGSQSSCITAPRQISPTGAECMAIETKKRGPGKAGQKQTVHRKSIDTFGQRTSQFRGVTRHRWTGRYEAHLWDNSCKKEGQTRKGRQGGYDMEEKAARAYDLAALKYWGPSTHINFPLDNYQKELEEMKKMTRQEYVAHLRRKSSGFSRGASMYRGVTRHHQHGRWQARIGRVAGNKDLYLGTFSTQEEAAEAYDIAAIKFRGVNAVTNFDITRYDVEKIMASNTLLAGELARRNKEVEPKSVDQHHHHHHQAIDYNPPPQINGETNDNPVDSNGFGNGGAGPDWKMALYQSQNHHPCMDSLDQKSISSGSYRNTPSFSMSLQDLIGIDSVSSGGGHEQPLVEQQESAKLAGTTSTTHFSNPSSLVTSLSSSREGSPDKTGPANSMLFARPPMASKFISPTSGVGTWFPSQLRPAGISMGQLPVFAAWNDT</sequence>
<dbReference type="CDD" id="cd00018">
    <property type="entry name" value="AP2"/>
    <property type="match status" value="2"/>
</dbReference>
<feature type="region of interest" description="Disordered" evidence="7">
    <location>
        <begin position="155"/>
        <end position="184"/>
    </location>
</feature>